<proteinExistence type="predicted"/>
<dbReference type="InterPro" id="IPR009045">
    <property type="entry name" value="Zn_M74/Hedgehog-like"/>
</dbReference>
<dbReference type="SUPFAM" id="SSF55166">
    <property type="entry name" value="Hedgehog/DD-peptidase"/>
    <property type="match status" value="1"/>
</dbReference>
<evidence type="ECO:0000259" key="1">
    <source>
        <dbReference type="Pfam" id="PF08291"/>
    </source>
</evidence>
<sequence length="256" mass="28698">MARRVKAITGLTTELKAQLRLAKDPNLLVFTPVGGLGPVDIVTLNMTTGEYTAYDVKSKNYRKVNSYTAPDGYKETLKDPLYLEEQPKNKEIRSENNIRMKLSQNFTLQELTKSDTAIRLGIANEPNSDQIAKLQNLCETLLQPVRDKFGPVTVTSGFRSVDLCVKIGSSINSQHAKAEAVDFEVSGTDNADLAYWIKDNIEGWDQMILEFYTIGEPNSGWVHCSIADKPRKQFLRAFKEDGKTKYKPIIGDIRCG</sequence>
<dbReference type="EMBL" id="GU943120">
    <property type="protein sequence ID" value="ADD96145.1"/>
    <property type="molecule type" value="Genomic_DNA"/>
</dbReference>
<dbReference type="Pfam" id="PF08291">
    <property type="entry name" value="Peptidase_M15_3"/>
    <property type="match status" value="1"/>
</dbReference>
<evidence type="ECO:0000313" key="2">
    <source>
        <dbReference type="EMBL" id="ADD96145.1"/>
    </source>
</evidence>
<feature type="domain" description="Peptidase M15A C-terminal" evidence="1">
    <location>
        <begin position="105"/>
        <end position="198"/>
    </location>
</feature>
<dbReference type="Gene3D" id="3.30.1380.10">
    <property type="match status" value="1"/>
</dbReference>
<dbReference type="AlphaFoldDB" id="D6PK94"/>
<name>D6PK94_9ZZZZ</name>
<dbReference type="InterPro" id="IPR013230">
    <property type="entry name" value="Peptidase_M15A_C"/>
</dbReference>
<reference evidence="2" key="1">
    <citation type="journal article" date="2010" name="ISME J.">
        <title>Metagenome of the Mediterranean deep chlorophyll maximum studied by direct and fosmid library 454 pyrosequencing.</title>
        <authorList>
            <person name="Ghai R."/>
            <person name="Martin-Cuadrado A.B."/>
            <person name="Molto A.G."/>
            <person name="Heredia I.G."/>
            <person name="Cabrera R."/>
            <person name="Martin J."/>
            <person name="Verdu M."/>
            <person name="Deschamps P."/>
            <person name="Moreira D."/>
            <person name="Lopez-Garcia P."/>
            <person name="Mira A."/>
            <person name="Rodriguez-Valera F."/>
        </authorList>
    </citation>
    <scope>NUCLEOTIDE SEQUENCE</scope>
</reference>
<accession>D6PK94</accession>
<protein>
    <recommendedName>
        <fullName evidence="1">Peptidase M15A C-terminal domain-containing protein</fullName>
    </recommendedName>
</protein>
<organism evidence="2">
    <name type="scientific">uncultured organism MedDCM-OCT-S04-C777</name>
    <dbReference type="NCBI Taxonomy" id="743619"/>
    <lineage>
        <taxon>unclassified sequences</taxon>
        <taxon>environmental samples</taxon>
    </lineage>
</organism>